<dbReference type="Gene3D" id="1.10.1160.10">
    <property type="entry name" value="Glutamyl-trna Synthetase, Domain 2"/>
    <property type="match status" value="1"/>
</dbReference>
<dbReference type="InterPro" id="IPR020061">
    <property type="entry name" value="Glu_tRNA_lig_a-bdl"/>
</dbReference>
<evidence type="ECO:0000256" key="5">
    <source>
        <dbReference type="ARBA" id="ARBA00023146"/>
    </source>
</evidence>
<accession>A0A4E0R151</accession>
<dbReference type="GO" id="GO:0006425">
    <property type="term" value="P:glutaminyl-tRNA aminoacylation"/>
    <property type="evidence" value="ECO:0007669"/>
    <property type="project" value="TreeGrafter"/>
</dbReference>
<dbReference type="GO" id="GO:0017101">
    <property type="term" value="C:aminoacyl-tRNA synthetase multienzyme complex"/>
    <property type="evidence" value="ECO:0007669"/>
    <property type="project" value="TreeGrafter"/>
</dbReference>
<dbReference type="GO" id="GO:0005524">
    <property type="term" value="F:ATP binding"/>
    <property type="evidence" value="ECO:0007669"/>
    <property type="project" value="UniProtKB-KW"/>
</dbReference>
<reference evidence="8" key="1">
    <citation type="submission" date="2019-03" db="EMBL/GenBank/DDBJ databases">
        <title>Improved annotation for the trematode Fasciola hepatica.</title>
        <authorList>
            <person name="Choi Y.-J."/>
            <person name="Martin J."/>
            <person name="Mitreva M."/>
        </authorList>
    </citation>
    <scope>NUCLEOTIDE SEQUENCE [LARGE SCALE GENOMIC DNA]</scope>
</reference>
<dbReference type="InterPro" id="IPR011035">
    <property type="entry name" value="Ribosomal_bL25/Gln-tRNA_synth"/>
</dbReference>
<keyword evidence="5 6" id="KW-0030">Aminoacyl-tRNA synthetase</keyword>
<comment type="similarity">
    <text evidence="6">Belongs to the class-I aminoacyl-tRNA synthetase family.</text>
</comment>
<evidence type="ECO:0000256" key="2">
    <source>
        <dbReference type="ARBA" id="ARBA00022741"/>
    </source>
</evidence>
<evidence type="ECO:0000256" key="6">
    <source>
        <dbReference type="RuleBase" id="RU363037"/>
    </source>
</evidence>
<keyword evidence="3 6" id="KW-0067">ATP-binding</keyword>
<organism evidence="8 9">
    <name type="scientific">Fasciola hepatica</name>
    <name type="common">Liver fluke</name>
    <dbReference type="NCBI Taxonomy" id="6192"/>
    <lineage>
        <taxon>Eukaryota</taxon>
        <taxon>Metazoa</taxon>
        <taxon>Spiralia</taxon>
        <taxon>Lophotrochozoa</taxon>
        <taxon>Platyhelminthes</taxon>
        <taxon>Trematoda</taxon>
        <taxon>Digenea</taxon>
        <taxon>Plagiorchiida</taxon>
        <taxon>Echinostomata</taxon>
        <taxon>Echinostomatoidea</taxon>
        <taxon>Fasciolidae</taxon>
        <taxon>Fasciola</taxon>
    </lineage>
</organism>
<dbReference type="Gene3D" id="2.40.240.10">
    <property type="entry name" value="Ribosomal Protein L25, Chain P"/>
    <property type="match status" value="1"/>
</dbReference>
<evidence type="ECO:0000259" key="7">
    <source>
        <dbReference type="Pfam" id="PF00749"/>
    </source>
</evidence>
<dbReference type="GO" id="GO:0004819">
    <property type="term" value="F:glutamine-tRNA ligase activity"/>
    <property type="evidence" value="ECO:0007669"/>
    <property type="project" value="TreeGrafter"/>
</dbReference>
<name>A0A4E0R151_FASHE</name>
<dbReference type="InterPro" id="IPR020056">
    <property type="entry name" value="Rbsml_bL25/Gln-tRNA_synth_N"/>
</dbReference>
<dbReference type="GO" id="GO:0005829">
    <property type="term" value="C:cytosol"/>
    <property type="evidence" value="ECO:0007669"/>
    <property type="project" value="TreeGrafter"/>
</dbReference>
<dbReference type="Pfam" id="PF00749">
    <property type="entry name" value="tRNA-synt_1c"/>
    <property type="match status" value="1"/>
</dbReference>
<dbReference type="InterPro" id="IPR020058">
    <property type="entry name" value="Glu/Gln-tRNA-synth_Ib_cat-dom"/>
</dbReference>
<dbReference type="AlphaFoldDB" id="A0A4E0R151"/>
<evidence type="ECO:0000256" key="4">
    <source>
        <dbReference type="ARBA" id="ARBA00022917"/>
    </source>
</evidence>
<evidence type="ECO:0000313" key="8">
    <source>
        <dbReference type="EMBL" id="THD21085.1"/>
    </source>
</evidence>
<protein>
    <submittedName>
        <fullName evidence="8">Glutamine--tRNA ligase</fullName>
    </submittedName>
</protein>
<gene>
    <name evidence="8" type="ORF">D915_008136</name>
</gene>
<dbReference type="InterPro" id="IPR050132">
    <property type="entry name" value="Gln/Glu-tRNA_Ligase"/>
</dbReference>
<evidence type="ECO:0000256" key="1">
    <source>
        <dbReference type="ARBA" id="ARBA00022598"/>
    </source>
</evidence>
<dbReference type="PANTHER" id="PTHR43097:SF4">
    <property type="entry name" value="GLUTAMINE--TRNA LIGASE"/>
    <property type="match status" value="1"/>
</dbReference>
<keyword evidence="1 6" id="KW-0436">Ligase</keyword>
<keyword evidence="2 6" id="KW-0547">Nucleotide-binding</keyword>
<keyword evidence="4 6" id="KW-0648">Protein biosynthesis</keyword>
<dbReference type="FunFam" id="1.10.1160.10:FF:000001">
    <property type="entry name" value="Glutamine--tRNA ligase"/>
    <property type="match status" value="1"/>
</dbReference>
<comment type="caution">
    <text evidence="8">The sequence shown here is derived from an EMBL/GenBank/DDBJ whole genome shotgun (WGS) entry which is preliminary data.</text>
</comment>
<dbReference type="EMBL" id="JXXN02003866">
    <property type="protein sequence ID" value="THD21085.1"/>
    <property type="molecule type" value="Genomic_DNA"/>
</dbReference>
<sequence length="206" mass="23106">MSYWVCLQITSGFIKSNQVAGMRGPSNKKSSAARDPVRNSYIKTEETKRLRGKKEYGRLNLNYNVVSNRKIFKLIESGVVAGWDDPRLFNLTALRRRGFPPEAINSFCERIGLTMSQTVLDPSSLEACVHVNIANWNELYPNEPSVELDITDFPSNPGSKTHKAVLISDVYIDSTDFQEIPDKGYQRLTPSQSVWSVSRGSRSGNA</sequence>
<keyword evidence="9" id="KW-1185">Reference proteome</keyword>
<dbReference type="SUPFAM" id="SSF52374">
    <property type="entry name" value="Nucleotidylyl transferase"/>
    <property type="match status" value="1"/>
</dbReference>
<evidence type="ECO:0000313" key="9">
    <source>
        <dbReference type="Proteomes" id="UP000230066"/>
    </source>
</evidence>
<proteinExistence type="inferred from homology"/>
<feature type="domain" description="Glutamyl/glutaminyl-tRNA synthetase class Ib catalytic" evidence="7">
    <location>
        <begin position="54"/>
        <end position="130"/>
    </location>
</feature>
<dbReference type="SUPFAM" id="SSF50715">
    <property type="entry name" value="Ribosomal protein L25-like"/>
    <property type="match status" value="1"/>
</dbReference>
<dbReference type="Proteomes" id="UP000230066">
    <property type="component" value="Unassembled WGS sequence"/>
</dbReference>
<dbReference type="PANTHER" id="PTHR43097">
    <property type="entry name" value="GLUTAMINE-TRNA LIGASE"/>
    <property type="match status" value="1"/>
</dbReference>
<evidence type="ECO:0000256" key="3">
    <source>
        <dbReference type="ARBA" id="ARBA00022840"/>
    </source>
</evidence>